<reference evidence="1 2" key="1">
    <citation type="journal article" date="2023" name="Nat. Commun.">
        <title>Origin of minicircular mitochondrial genomes in red algae.</title>
        <authorList>
            <person name="Lee Y."/>
            <person name="Cho C.H."/>
            <person name="Lee Y.M."/>
            <person name="Park S.I."/>
            <person name="Yang J.H."/>
            <person name="West J.A."/>
            <person name="Bhattacharya D."/>
            <person name="Yoon H.S."/>
        </authorList>
    </citation>
    <scope>NUCLEOTIDE SEQUENCE [LARGE SCALE GENOMIC DNA]</scope>
    <source>
        <strain evidence="1 2">CCMP1338</strain>
        <tissue evidence="1">Whole cell</tissue>
    </source>
</reference>
<dbReference type="AlphaFoldDB" id="A0AAV8UL67"/>
<accession>A0AAV8UL67</accession>
<keyword evidence="2" id="KW-1185">Reference proteome</keyword>
<evidence type="ECO:0000313" key="1">
    <source>
        <dbReference type="EMBL" id="KAJ8902027.1"/>
    </source>
</evidence>
<protein>
    <recommendedName>
        <fullName evidence="3">G domain-containing protein</fullName>
    </recommendedName>
</protein>
<comment type="caution">
    <text evidence="1">The sequence shown here is derived from an EMBL/GenBank/DDBJ whole genome shotgun (WGS) entry which is preliminary data.</text>
</comment>
<evidence type="ECO:0008006" key="3">
    <source>
        <dbReference type="Google" id="ProtNLM"/>
    </source>
</evidence>
<dbReference type="Proteomes" id="UP001157974">
    <property type="component" value="Unassembled WGS sequence"/>
</dbReference>
<name>A0AAV8UL67_9RHOD</name>
<organism evidence="1 2">
    <name type="scientific">Rhodosorus marinus</name>
    <dbReference type="NCBI Taxonomy" id="101924"/>
    <lineage>
        <taxon>Eukaryota</taxon>
        <taxon>Rhodophyta</taxon>
        <taxon>Stylonematophyceae</taxon>
        <taxon>Stylonematales</taxon>
        <taxon>Stylonemataceae</taxon>
        <taxon>Rhodosorus</taxon>
    </lineage>
</organism>
<proteinExistence type="predicted"/>
<evidence type="ECO:0000313" key="2">
    <source>
        <dbReference type="Proteomes" id="UP001157974"/>
    </source>
</evidence>
<sequence length="613" mass="68164">MQLTASSFTVVTDGQVVLGGFNGVRKIVCSVGAGARKIAILEELLGSTSSAIGETWEHGHVARGFISNDIGVLDVIGLDGGGAEIGDPSTEEEGEIWETRANLFALLGADVILLNLSINDVARRDGSYFQLINRAQELGRVGDVFVLLHDYDERTREEKLKSMVLDRLSVEIEPDRVFIAPHSKYMKAEFKASLAQARSYVLSCIGKQSDSEQPARLQLAWELSRAGSVPLTSRMLSLAVWSDESAHQLLRGLSSSLESIQLSSGEVGKRLSETRMSLLAEFSAGLWCNPLCEPCFAMEKVAEFNENVEGIVTQFFSDHLSRVKYNLVTKAKSRLNRKPERDSDIPFSTHYRMVLRQAVAEFDYRADRGSMDCLREPLLLARKILLTEIEMMAVGCRETRAEITERSAVERFRATFETELGLRHPVETASLTYWSEVTSTARTVWRGVEEHLQYALDYEMLGFQPSEVSRRVADISVSCHTVAVNVCRAACGSERVFSNKLREVLRARMPDRWPATLSFPQQVREIATTTGLRIALFSFVLLGQLKEVLGQPPPPIVEHFSAEARERLVQDLTRSAEAEGRRALFDQLGHGLEFARTLASVVVGVSNTVSMIR</sequence>
<dbReference type="EMBL" id="JAMWBK010000010">
    <property type="protein sequence ID" value="KAJ8902027.1"/>
    <property type="molecule type" value="Genomic_DNA"/>
</dbReference>
<gene>
    <name evidence="1" type="ORF">NDN08_004228</name>
</gene>